<gene>
    <name evidence="3" type="ORF">BI308_06605</name>
</gene>
<keyword evidence="4" id="KW-1185">Reference proteome</keyword>
<organism evidence="3 4">
    <name type="scientific">Roseofilum reptotaenium AO1-A</name>
    <dbReference type="NCBI Taxonomy" id="1925591"/>
    <lineage>
        <taxon>Bacteria</taxon>
        <taxon>Bacillati</taxon>
        <taxon>Cyanobacteriota</taxon>
        <taxon>Cyanophyceae</taxon>
        <taxon>Desertifilales</taxon>
        <taxon>Desertifilaceae</taxon>
        <taxon>Roseofilum</taxon>
    </lineage>
</organism>
<evidence type="ECO:0000256" key="1">
    <source>
        <dbReference type="SAM" id="MobiDB-lite"/>
    </source>
</evidence>
<feature type="compositionally biased region" description="Pro residues" evidence="1">
    <location>
        <begin position="179"/>
        <end position="190"/>
    </location>
</feature>
<reference evidence="3" key="1">
    <citation type="submission" date="2016-10" db="EMBL/GenBank/DDBJ databases">
        <title>CRISPR-Cas defence system in Roseofilum reptotaenium: evidence of a bacteriophage-cyanobacterium arms race in the coral black band disease.</title>
        <authorList>
            <person name="Buerger P."/>
            <person name="Wood-Charlson E.M."/>
            <person name="Weynberg K.D."/>
            <person name="Willis B."/>
            <person name="Van Oppen M.J."/>
        </authorList>
    </citation>
    <scope>NUCLEOTIDE SEQUENCE [LARGE SCALE GENOMIC DNA]</scope>
    <source>
        <strain evidence="3">AO1-A</strain>
    </source>
</reference>
<evidence type="ECO:0000313" key="3">
    <source>
        <dbReference type="EMBL" id="OJJ26282.1"/>
    </source>
</evidence>
<feature type="chain" id="PRO_5012860647" evidence="2">
    <location>
        <begin position="23"/>
        <end position="206"/>
    </location>
</feature>
<keyword evidence="2" id="KW-0732">Signal</keyword>
<accession>A0A1L9QUH0</accession>
<dbReference type="Proteomes" id="UP000183940">
    <property type="component" value="Unassembled WGS sequence"/>
</dbReference>
<protein>
    <submittedName>
        <fullName evidence="3">Uncharacterized protein</fullName>
    </submittedName>
</protein>
<dbReference type="STRING" id="1925591.BI308_06605"/>
<feature type="signal peptide" evidence="2">
    <location>
        <begin position="1"/>
        <end position="22"/>
    </location>
</feature>
<dbReference type="EMBL" id="MLAW01000008">
    <property type="protein sequence ID" value="OJJ26282.1"/>
    <property type="molecule type" value="Genomic_DNA"/>
</dbReference>
<name>A0A1L9QUH0_9CYAN</name>
<evidence type="ECO:0000256" key="2">
    <source>
        <dbReference type="SAM" id="SignalP"/>
    </source>
</evidence>
<comment type="caution">
    <text evidence="3">The sequence shown here is derived from an EMBL/GenBank/DDBJ whole genome shotgun (WGS) entry which is preliminary data.</text>
</comment>
<sequence>MSNPKFRLTSALNPLMGGVLLAAFSAVLVPPQAAIARNAFRTCDYELAQMGISPEDRSRACGTALYPKDISGCVVGIVNRNENINPLEALSTCRQVRRPLDLASCVTDINHIDESDLIASTVLETCRRALLPRRFAQCVVGMDREMDLSTQEVMTHCIEARDQPRGFYPDLSNVGQPLAPTPGAPPPLQPIPGIEPDLDQLGIPTR</sequence>
<proteinExistence type="predicted"/>
<feature type="region of interest" description="Disordered" evidence="1">
    <location>
        <begin position="172"/>
        <end position="206"/>
    </location>
</feature>
<evidence type="ECO:0000313" key="4">
    <source>
        <dbReference type="Proteomes" id="UP000183940"/>
    </source>
</evidence>
<dbReference type="AlphaFoldDB" id="A0A1L9QUH0"/>